<reference evidence="2 3" key="1">
    <citation type="submission" date="2008-04" db="EMBL/GenBank/DDBJ databases">
        <title>Draft genome sequence of Bacteroides intestinalis (DSM 17393).</title>
        <authorList>
            <person name="Sudarsanam P."/>
            <person name="Ley R."/>
            <person name="Guruge J."/>
            <person name="Turnbaugh P.J."/>
            <person name="Mahowald M."/>
            <person name="Liep D."/>
            <person name="Gordon J."/>
        </authorList>
    </citation>
    <scope>NUCLEOTIDE SEQUENCE [LARGE SCALE GENOMIC DNA]</scope>
    <source>
        <strain evidence="2 3">DSM 17393</strain>
    </source>
</reference>
<dbReference type="EMBL" id="ABJL02000008">
    <property type="protein sequence ID" value="EDV05504.1"/>
    <property type="molecule type" value="Genomic_DNA"/>
</dbReference>
<dbReference type="AlphaFoldDB" id="B3CH90"/>
<keyword evidence="1" id="KW-0472">Membrane</keyword>
<keyword evidence="1" id="KW-1133">Transmembrane helix</keyword>
<evidence type="ECO:0000313" key="2">
    <source>
        <dbReference type="EMBL" id="EDV05504.1"/>
    </source>
</evidence>
<evidence type="ECO:0000256" key="1">
    <source>
        <dbReference type="SAM" id="Phobius"/>
    </source>
</evidence>
<dbReference type="STRING" id="471870.BACINT_04651"/>
<proteinExistence type="predicted"/>
<feature type="transmembrane region" description="Helical" evidence="1">
    <location>
        <begin position="20"/>
        <end position="43"/>
    </location>
</feature>
<gene>
    <name evidence="2" type="ORF">BACINT_04651</name>
</gene>
<evidence type="ECO:0000313" key="3">
    <source>
        <dbReference type="Proteomes" id="UP000004596"/>
    </source>
</evidence>
<accession>B3CH90</accession>
<dbReference type="Proteomes" id="UP000004596">
    <property type="component" value="Unassembled WGS sequence"/>
</dbReference>
<comment type="caution">
    <text evidence="2">The sequence shown here is derived from an EMBL/GenBank/DDBJ whole genome shotgun (WGS) entry which is preliminary data.</text>
</comment>
<protein>
    <submittedName>
        <fullName evidence="2">Uncharacterized protein</fullName>
    </submittedName>
</protein>
<sequence length="47" mass="5646">MDKWFTPFLVNLFAKHLGYFVLFLLFLLFSFFVFFMSTQMLLLGNSI</sequence>
<reference evidence="2 3" key="2">
    <citation type="submission" date="2008-04" db="EMBL/GenBank/DDBJ databases">
        <authorList>
            <person name="Fulton L."/>
            <person name="Clifton S."/>
            <person name="Fulton B."/>
            <person name="Xu J."/>
            <person name="Minx P."/>
            <person name="Pepin K.H."/>
            <person name="Johnson M."/>
            <person name="Thiruvilangam P."/>
            <person name="Bhonagiri V."/>
            <person name="Nash W.E."/>
            <person name="Mardis E.R."/>
            <person name="Wilson R.K."/>
        </authorList>
    </citation>
    <scope>NUCLEOTIDE SEQUENCE [LARGE SCALE GENOMIC DNA]</scope>
    <source>
        <strain evidence="2 3">DSM 17393</strain>
    </source>
</reference>
<name>B3CH90_9BACE</name>
<organism evidence="2 3">
    <name type="scientific">Bacteroides intestinalis DSM 17393</name>
    <dbReference type="NCBI Taxonomy" id="471870"/>
    <lineage>
        <taxon>Bacteria</taxon>
        <taxon>Pseudomonadati</taxon>
        <taxon>Bacteroidota</taxon>
        <taxon>Bacteroidia</taxon>
        <taxon>Bacteroidales</taxon>
        <taxon>Bacteroidaceae</taxon>
        <taxon>Bacteroides</taxon>
    </lineage>
</organism>
<keyword evidence="1" id="KW-0812">Transmembrane</keyword>